<organism evidence="2">
    <name type="scientific">seawater metagenome</name>
    <dbReference type="NCBI Taxonomy" id="1561972"/>
    <lineage>
        <taxon>unclassified sequences</taxon>
        <taxon>metagenomes</taxon>
        <taxon>ecological metagenomes</taxon>
    </lineage>
</organism>
<evidence type="ECO:0000259" key="1">
    <source>
        <dbReference type="Pfam" id="PF13649"/>
    </source>
</evidence>
<dbReference type="InterPro" id="IPR041698">
    <property type="entry name" value="Methyltransf_25"/>
</dbReference>
<reference evidence="2" key="1">
    <citation type="submission" date="2019-09" db="EMBL/GenBank/DDBJ databases">
        <authorList>
            <person name="Needham M D."/>
        </authorList>
    </citation>
    <scope>NUCLEOTIDE SEQUENCE</scope>
</reference>
<proteinExistence type="predicted"/>
<dbReference type="Gene3D" id="3.40.50.150">
    <property type="entry name" value="Vaccinia Virus protein VP39"/>
    <property type="match status" value="1"/>
</dbReference>
<dbReference type="SUPFAM" id="SSF53335">
    <property type="entry name" value="S-adenosyl-L-methionine-dependent methyltransferases"/>
    <property type="match status" value="1"/>
</dbReference>
<gene>
    <name evidence="2" type="ORF">CPAV1605_1553</name>
</gene>
<dbReference type="InterPro" id="IPR029063">
    <property type="entry name" value="SAM-dependent_MTases_sf"/>
</dbReference>
<protein>
    <recommendedName>
        <fullName evidence="1">Methyltransferase domain-containing protein</fullName>
    </recommendedName>
</protein>
<accession>A0A5E8CKY2</accession>
<dbReference type="AlphaFoldDB" id="A0A5E8CKY2"/>
<dbReference type="CDD" id="cd02440">
    <property type="entry name" value="AdoMet_MTases"/>
    <property type="match status" value="1"/>
</dbReference>
<dbReference type="Pfam" id="PF13649">
    <property type="entry name" value="Methyltransf_25"/>
    <property type="match status" value="1"/>
</dbReference>
<sequence length="177" mass="20913">MQIYFERICGSDYDIAPELSTNSSSLIYGEVSHNDIYKIINEIKSNESNFLDIGSGCGKLAIYLAKKLNVFVDGIEIDKNRYEKSNQLIDKFDLFDKVSFINNDFRNLYFGNYDFLYCCNLVFDQEDNNILYLKIEKEFNGIFILFEYSNKLSQYFIKQEQVQTSWSKRVNIFIFKK</sequence>
<evidence type="ECO:0000313" key="2">
    <source>
        <dbReference type="EMBL" id="VVU95797.1"/>
    </source>
</evidence>
<name>A0A5E8CKY2_9ZZZZ</name>
<dbReference type="EMBL" id="CABVLZ010000013">
    <property type="protein sequence ID" value="VVU95797.1"/>
    <property type="molecule type" value="Genomic_DNA"/>
</dbReference>
<feature type="domain" description="Methyltransferase" evidence="1">
    <location>
        <begin position="51"/>
        <end position="123"/>
    </location>
</feature>